<dbReference type="Proteomes" id="UP000315234">
    <property type="component" value="Unassembled WGS sequence"/>
</dbReference>
<protein>
    <recommendedName>
        <fullName evidence="1">Gp28/Gp37-like domain-containing protein</fullName>
    </recommendedName>
</protein>
<evidence type="ECO:0000313" key="3">
    <source>
        <dbReference type="Proteomes" id="UP000315234"/>
    </source>
</evidence>
<dbReference type="EMBL" id="BJLD01000001">
    <property type="protein sequence ID" value="GEA42042.1"/>
    <property type="molecule type" value="Genomic_DNA"/>
</dbReference>
<comment type="caution">
    <text evidence="2">The sequence shown here is derived from an EMBL/GenBank/DDBJ whole genome shotgun (WGS) entry which is preliminary data.</text>
</comment>
<evidence type="ECO:0000259" key="1">
    <source>
        <dbReference type="Pfam" id="PF14594"/>
    </source>
</evidence>
<dbReference type="InterPro" id="IPR029432">
    <property type="entry name" value="Gp28/Gp37-like_dom"/>
</dbReference>
<name>A0ABC9ZIN7_CORST</name>
<reference evidence="2 3" key="1">
    <citation type="submission" date="2019-06" db="EMBL/GenBank/DDBJ databases">
        <title>Draft genome sequence of Corynebacterium striatum NBRC 15291.</title>
        <authorList>
            <person name="Miura T."/>
            <person name="Furukawa M."/>
            <person name="Shimamura M."/>
            <person name="Ohyama Y."/>
            <person name="Yamazoe A."/>
            <person name="Kawasaki H."/>
        </authorList>
    </citation>
    <scope>NUCLEOTIDE SEQUENCE [LARGE SCALE GENOMIC DNA]</scope>
    <source>
        <strain evidence="2 3">NBRC 15291</strain>
    </source>
</reference>
<organism evidence="2 3">
    <name type="scientific">Corynebacterium striatum</name>
    <dbReference type="NCBI Taxonomy" id="43770"/>
    <lineage>
        <taxon>Bacteria</taxon>
        <taxon>Bacillati</taxon>
        <taxon>Actinomycetota</taxon>
        <taxon>Actinomycetes</taxon>
        <taxon>Mycobacteriales</taxon>
        <taxon>Corynebacteriaceae</taxon>
        <taxon>Corynebacterium</taxon>
    </lineage>
</organism>
<dbReference type="RefSeq" id="WP_256595900.1">
    <property type="nucleotide sequence ID" value="NZ_CP066290.1"/>
</dbReference>
<feature type="domain" description="Gp28/Gp37-like" evidence="1">
    <location>
        <begin position="4"/>
        <end position="298"/>
    </location>
</feature>
<gene>
    <name evidence="2" type="ORF">Cst04h_02120</name>
</gene>
<evidence type="ECO:0000313" key="2">
    <source>
        <dbReference type="EMBL" id="GEA42042.1"/>
    </source>
</evidence>
<sequence length="327" mass="35489">MRIDVAARMTSLDALLKDALNQHDYDLYCKMWWPGQPFPEGKIVPLVRGDAYSRGRMLRWADLDQVFNPHSAPIAGPSVPGLVIAVRPAVKREHVRFSTRAGEIDEFKLSGKSPGAARAIVGGKSDDFVNEALNFGIDLAIQGILAAIGGIALGPIGALLGGAVGNFLNKQVEDTLFAFVDRRDVERAAHMGPFHLRESFTQSTAGAFTFDTQALAERALLEAKGGQSVEITMGHSVSKTLGDDQIANNGKVRYGFKVGDRVTFEEHLSGVVVSDIITGITVKDSRDERMRISPRIGKRKNVSNPYLDFTDKLSKGLETIRDLGLAG</sequence>
<accession>A0ABC9ZIN7</accession>
<proteinExistence type="predicted"/>
<dbReference type="Pfam" id="PF14594">
    <property type="entry name" value="Sipho_Gp37"/>
    <property type="match status" value="1"/>
</dbReference>
<dbReference type="AlphaFoldDB" id="A0ABC9ZIN7"/>